<feature type="transmembrane region" description="Helical" evidence="4">
    <location>
        <begin position="299"/>
        <end position="320"/>
    </location>
</feature>
<dbReference type="RefSeq" id="WP_182165975.1">
    <property type="nucleotide sequence ID" value="NZ_JACFXV010000054.1"/>
</dbReference>
<dbReference type="PANTHER" id="PTHR23521:SF3">
    <property type="entry name" value="MFS TRANSPORTER"/>
    <property type="match status" value="1"/>
</dbReference>
<evidence type="ECO:0000256" key="2">
    <source>
        <dbReference type="ARBA" id="ARBA00022989"/>
    </source>
</evidence>
<dbReference type="GO" id="GO:0022857">
    <property type="term" value="F:transmembrane transporter activity"/>
    <property type="evidence" value="ECO:0007669"/>
    <property type="project" value="InterPro"/>
</dbReference>
<dbReference type="CDD" id="cd17477">
    <property type="entry name" value="MFS_YcaD_like"/>
    <property type="match status" value="1"/>
</dbReference>
<accession>A0A839AFY6</accession>
<dbReference type="InterPro" id="IPR047200">
    <property type="entry name" value="MFS_YcaD-like"/>
</dbReference>
<keyword evidence="3 4" id="KW-0472">Membrane</keyword>
<feature type="domain" description="Major facilitator superfamily (MFS) profile" evidence="5">
    <location>
        <begin position="207"/>
        <end position="395"/>
    </location>
</feature>
<dbReference type="PROSITE" id="PS50850">
    <property type="entry name" value="MFS"/>
    <property type="match status" value="1"/>
</dbReference>
<sequence length="395" mass="40464">MDASSSGSGAFSASRLRGITAAISAITAVGIGLSLSLPLLALTLEARGISGTWIGLNTAVAGISALLVTPLAPALAFRIGTARATYYSVALAALALIGFYYATAFWMWFPLRFLFHGAVTVAFILSEYWINALAPDSRRGLVMGIYATVLSIGFAAGPLLFTLTGTQGLVPFVSGAALLVAAAVPVLLARNDEPPSHGEGGSLPLLTYLVGAPLGTLAGLVFGAVESGSLSLLPVFGVRIGLAPSEAALLVSAVALGNVVLQIPLGLAADRFDRRWLLFLCAAIGAAGALLMPTVSGNLWLLIAVLFIWGGFIAGLYTIGLTHLGARYRGKALAGANAAFVMMYSAGMLLGPSTMGAGLTLFGAQGLPFVAAAFFGVFALFALLRISSRRARKAA</sequence>
<dbReference type="AlphaFoldDB" id="A0A839AFY6"/>
<evidence type="ECO:0000313" key="6">
    <source>
        <dbReference type="EMBL" id="MBA5778006.1"/>
    </source>
</evidence>
<reference evidence="6 7" key="1">
    <citation type="submission" date="2020-07" db="EMBL/GenBank/DDBJ databases">
        <title>Stappia sp., F7233, whole genome shotgun sequencing project.</title>
        <authorList>
            <person name="Jiang S."/>
            <person name="Liu Z.W."/>
            <person name="Du Z.J."/>
        </authorList>
    </citation>
    <scope>NUCLEOTIDE SEQUENCE [LARGE SCALE GENOMIC DNA]</scope>
    <source>
        <strain evidence="6 7">F7233</strain>
    </source>
</reference>
<protein>
    <submittedName>
        <fullName evidence="6">MFS transporter</fullName>
    </submittedName>
</protein>
<feature type="transmembrane region" description="Helical" evidence="4">
    <location>
        <begin position="332"/>
        <end position="350"/>
    </location>
</feature>
<feature type="transmembrane region" description="Helical" evidence="4">
    <location>
        <begin position="53"/>
        <end position="77"/>
    </location>
</feature>
<feature type="transmembrane region" description="Helical" evidence="4">
    <location>
        <begin position="21"/>
        <end position="41"/>
    </location>
</feature>
<comment type="caution">
    <text evidence="6">The sequence shown here is derived from an EMBL/GenBank/DDBJ whole genome shotgun (WGS) entry which is preliminary data.</text>
</comment>
<feature type="transmembrane region" description="Helical" evidence="4">
    <location>
        <begin position="201"/>
        <end position="225"/>
    </location>
</feature>
<dbReference type="Gene3D" id="1.20.1250.20">
    <property type="entry name" value="MFS general substrate transporter like domains"/>
    <property type="match status" value="2"/>
</dbReference>
<proteinExistence type="predicted"/>
<feature type="transmembrane region" description="Helical" evidence="4">
    <location>
        <begin position="84"/>
        <end position="107"/>
    </location>
</feature>
<evidence type="ECO:0000256" key="1">
    <source>
        <dbReference type="ARBA" id="ARBA00022692"/>
    </source>
</evidence>
<keyword evidence="7" id="KW-1185">Reference proteome</keyword>
<dbReference type="Proteomes" id="UP000541109">
    <property type="component" value="Unassembled WGS sequence"/>
</dbReference>
<evidence type="ECO:0000313" key="7">
    <source>
        <dbReference type="Proteomes" id="UP000541109"/>
    </source>
</evidence>
<dbReference type="PANTHER" id="PTHR23521">
    <property type="entry name" value="TRANSPORTER MFS SUPERFAMILY"/>
    <property type="match status" value="1"/>
</dbReference>
<evidence type="ECO:0000259" key="5">
    <source>
        <dbReference type="PROSITE" id="PS50850"/>
    </source>
</evidence>
<feature type="transmembrane region" description="Helical" evidence="4">
    <location>
        <begin position="142"/>
        <end position="163"/>
    </location>
</feature>
<organism evidence="6 7">
    <name type="scientific">Stappia albiluteola</name>
    <dbReference type="NCBI Taxonomy" id="2758565"/>
    <lineage>
        <taxon>Bacteria</taxon>
        <taxon>Pseudomonadati</taxon>
        <taxon>Pseudomonadota</taxon>
        <taxon>Alphaproteobacteria</taxon>
        <taxon>Hyphomicrobiales</taxon>
        <taxon>Stappiaceae</taxon>
        <taxon>Stappia</taxon>
    </lineage>
</organism>
<dbReference type="InterPro" id="IPR036259">
    <property type="entry name" value="MFS_trans_sf"/>
</dbReference>
<feature type="transmembrane region" description="Helical" evidence="4">
    <location>
        <begin position="113"/>
        <end position="130"/>
    </location>
</feature>
<keyword evidence="2 4" id="KW-1133">Transmembrane helix</keyword>
<dbReference type="Pfam" id="PF07690">
    <property type="entry name" value="MFS_1"/>
    <property type="match status" value="1"/>
</dbReference>
<dbReference type="GO" id="GO:0005886">
    <property type="term" value="C:plasma membrane"/>
    <property type="evidence" value="ECO:0007669"/>
    <property type="project" value="TreeGrafter"/>
</dbReference>
<evidence type="ECO:0000256" key="3">
    <source>
        <dbReference type="ARBA" id="ARBA00023136"/>
    </source>
</evidence>
<feature type="transmembrane region" description="Helical" evidence="4">
    <location>
        <begin position="362"/>
        <end position="384"/>
    </location>
</feature>
<evidence type="ECO:0000256" key="4">
    <source>
        <dbReference type="SAM" id="Phobius"/>
    </source>
</evidence>
<dbReference type="InterPro" id="IPR020846">
    <property type="entry name" value="MFS_dom"/>
</dbReference>
<feature type="transmembrane region" description="Helical" evidence="4">
    <location>
        <begin position="276"/>
        <end position="293"/>
    </location>
</feature>
<dbReference type="SUPFAM" id="SSF103473">
    <property type="entry name" value="MFS general substrate transporter"/>
    <property type="match status" value="1"/>
</dbReference>
<dbReference type="InterPro" id="IPR011701">
    <property type="entry name" value="MFS"/>
</dbReference>
<name>A0A839AFY6_9HYPH</name>
<keyword evidence="1 4" id="KW-0812">Transmembrane</keyword>
<dbReference type="EMBL" id="JACFXV010000054">
    <property type="protein sequence ID" value="MBA5778006.1"/>
    <property type="molecule type" value="Genomic_DNA"/>
</dbReference>
<feature type="transmembrane region" description="Helical" evidence="4">
    <location>
        <begin position="247"/>
        <end position="269"/>
    </location>
</feature>
<gene>
    <name evidence="6" type="ORF">H2509_12815</name>
</gene>
<feature type="transmembrane region" description="Helical" evidence="4">
    <location>
        <begin position="169"/>
        <end position="189"/>
    </location>
</feature>